<evidence type="ECO:0000259" key="1">
    <source>
        <dbReference type="Pfam" id="PF08241"/>
    </source>
</evidence>
<keyword evidence="2" id="KW-0489">Methyltransferase</keyword>
<dbReference type="InterPro" id="IPR013216">
    <property type="entry name" value="Methyltransf_11"/>
</dbReference>
<keyword evidence="2" id="KW-0808">Transferase</keyword>
<protein>
    <submittedName>
        <fullName evidence="2">Methyltransferase domain-containing protein</fullName>
    </submittedName>
</protein>
<dbReference type="SUPFAM" id="SSF53335">
    <property type="entry name" value="S-adenosyl-L-methionine-dependent methyltransferases"/>
    <property type="match status" value="1"/>
</dbReference>
<dbReference type="Gene3D" id="3.40.50.150">
    <property type="entry name" value="Vaccinia Virus protein VP39"/>
    <property type="match status" value="1"/>
</dbReference>
<dbReference type="EMBL" id="FNEE01000008">
    <property type="protein sequence ID" value="SDJ67248.1"/>
    <property type="molecule type" value="Genomic_DNA"/>
</dbReference>
<dbReference type="GO" id="GO:0008757">
    <property type="term" value="F:S-adenosylmethionine-dependent methyltransferase activity"/>
    <property type="evidence" value="ECO:0007669"/>
    <property type="project" value="InterPro"/>
</dbReference>
<dbReference type="Pfam" id="PF08241">
    <property type="entry name" value="Methyltransf_11"/>
    <property type="match status" value="1"/>
</dbReference>
<evidence type="ECO:0000313" key="3">
    <source>
        <dbReference type="Proteomes" id="UP000198894"/>
    </source>
</evidence>
<accession>A0A1G8VMG0</accession>
<gene>
    <name evidence="2" type="ORF">SAMN05428953_10816</name>
</gene>
<dbReference type="InterPro" id="IPR029063">
    <property type="entry name" value="SAM-dependent_MTases_sf"/>
</dbReference>
<dbReference type="Proteomes" id="UP000198894">
    <property type="component" value="Unassembled WGS sequence"/>
</dbReference>
<sequence>MIKAIFFRAPKVNADNELRRMQTDELVRILAQTEFAGTALSVSGSAHLLRGLRFEGTIEDLSYPEYDCRSIPRPDASYSMYLSDQVLEHVGTQPDVVFSEAFRLLKKDGIAIISTCLLNPIHMAPADYLRFTPYGIQELAERAGFTTIQHFTIGHTGDFIMQRLGGAGMDYTRLASVLTRILGRVFRRSAHTNPIMVGAVLRK</sequence>
<dbReference type="AlphaFoldDB" id="A0A1G8VMG0"/>
<keyword evidence="3" id="KW-1185">Reference proteome</keyword>
<feature type="domain" description="Methyltransferase type 11" evidence="1">
    <location>
        <begin position="38"/>
        <end position="113"/>
    </location>
</feature>
<dbReference type="RefSeq" id="WP_091594562.1">
    <property type="nucleotide sequence ID" value="NZ_FNEE01000008.1"/>
</dbReference>
<organism evidence="2 3">
    <name type="scientific">Mesorhizobium muleiense</name>
    <dbReference type="NCBI Taxonomy" id="1004279"/>
    <lineage>
        <taxon>Bacteria</taxon>
        <taxon>Pseudomonadati</taxon>
        <taxon>Pseudomonadota</taxon>
        <taxon>Alphaproteobacteria</taxon>
        <taxon>Hyphomicrobiales</taxon>
        <taxon>Phyllobacteriaceae</taxon>
        <taxon>Mesorhizobium</taxon>
    </lineage>
</organism>
<evidence type="ECO:0000313" key="2">
    <source>
        <dbReference type="EMBL" id="SDJ67248.1"/>
    </source>
</evidence>
<name>A0A1G8VMG0_9HYPH</name>
<proteinExistence type="predicted"/>
<reference evidence="3" key="1">
    <citation type="submission" date="2016-10" db="EMBL/GenBank/DDBJ databases">
        <authorList>
            <person name="Varghese N."/>
            <person name="Submissions S."/>
        </authorList>
    </citation>
    <scope>NUCLEOTIDE SEQUENCE [LARGE SCALE GENOMIC DNA]</scope>
    <source>
        <strain evidence="3">CGMCC 1.11022</strain>
    </source>
</reference>
<dbReference type="GO" id="GO:0032259">
    <property type="term" value="P:methylation"/>
    <property type="evidence" value="ECO:0007669"/>
    <property type="project" value="UniProtKB-KW"/>
</dbReference>